<reference evidence="4" key="1">
    <citation type="submission" date="2021-12" db="EMBL/GenBank/DDBJ databases">
        <authorList>
            <person name="Martin H S."/>
        </authorList>
    </citation>
    <scope>NUCLEOTIDE SEQUENCE</scope>
</reference>
<dbReference type="SUPFAM" id="SSF63737">
    <property type="entry name" value="Leukotriene A4 hydrolase N-terminal domain"/>
    <property type="match status" value="1"/>
</dbReference>
<comment type="similarity">
    <text evidence="1">Belongs to the peptidase M1 family.</text>
</comment>
<evidence type="ECO:0000259" key="3">
    <source>
        <dbReference type="Pfam" id="PF11838"/>
    </source>
</evidence>
<dbReference type="GO" id="GO:0016020">
    <property type="term" value="C:membrane"/>
    <property type="evidence" value="ECO:0007669"/>
    <property type="project" value="TreeGrafter"/>
</dbReference>
<evidence type="ECO:0000259" key="2">
    <source>
        <dbReference type="Pfam" id="PF01433"/>
    </source>
</evidence>
<feature type="domain" description="Peptidase M1 membrane alanine aminopeptidase" evidence="2">
    <location>
        <begin position="285"/>
        <end position="461"/>
    </location>
</feature>
<organism evidence="4 5">
    <name type="scientific">Brenthis ino</name>
    <name type="common">lesser marbled fritillary</name>
    <dbReference type="NCBI Taxonomy" id="405034"/>
    <lineage>
        <taxon>Eukaryota</taxon>
        <taxon>Metazoa</taxon>
        <taxon>Ecdysozoa</taxon>
        <taxon>Arthropoda</taxon>
        <taxon>Hexapoda</taxon>
        <taxon>Insecta</taxon>
        <taxon>Pterygota</taxon>
        <taxon>Neoptera</taxon>
        <taxon>Endopterygota</taxon>
        <taxon>Lepidoptera</taxon>
        <taxon>Glossata</taxon>
        <taxon>Ditrysia</taxon>
        <taxon>Papilionoidea</taxon>
        <taxon>Nymphalidae</taxon>
        <taxon>Heliconiinae</taxon>
        <taxon>Argynnini</taxon>
        <taxon>Brenthis</taxon>
    </lineage>
</organism>
<dbReference type="Proteomes" id="UP000838878">
    <property type="component" value="Chromosome 5"/>
</dbReference>
<dbReference type="GO" id="GO:0005615">
    <property type="term" value="C:extracellular space"/>
    <property type="evidence" value="ECO:0007669"/>
    <property type="project" value="TreeGrafter"/>
</dbReference>
<dbReference type="InterPro" id="IPR050344">
    <property type="entry name" value="Peptidase_M1_aminopeptidases"/>
</dbReference>
<dbReference type="OrthoDB" id="5852408at2759"/>
<evidence type="ECO:0000256" key="1">
    <source>
        <dbReference type="ARBA" id="ARBA00010136"/>
    </source>
</evidence>
<evidence type="ECO:0000313" key="5">
    <source>
        <dbReference type="Proteomes" id="UP000838878"/>
    </source>
</evidence>
<name>A0A8J9YC84_9NEOP</name>
<dbReference type="PANTHER" id="PTHR11533">
    <property type="entry name" value="PROTEASE M1 ZINC METALLOPROTEASE"/>
    <property type="match status" value="1"/>
</dbReference>
<dbReference type="InterPro" id="IPR027268">
    <property type="entry name" value="Peptidase_M4/M1_CTD_sf"/>
</dbReference>
<evidence type="ECO:0000313" key="4">
    <source>
        <dbReference type="EMBL" id="CAH0725369.1"/>
    </source>
</evidence>
<dbReference type="Pfam" id="PF01433">
    <property type="entry name" value="Peptidase_M1"/>
    <property type="match status" value="1"/>
</dbReference>
<dbReference type="Gene3D" id="1.10.390.10">
    <property type="entry name" value="Neutral Protease Domain 2"/>
    <property type="match status" value="1"/>
</dbReference>
<accession>A0A8J9YC84</accession>
<dbReference type="PANTHER" id="PTHR11533:SF294">
    <property type="entry name" value="THYROTROPIN-RELEASING HORMONE-DEGRADING ECTOENZYME"/>
    <property type="match status" value="1"/>
</dbReference>
<dbReference type="Gene3D" id="1.25.50.20">
    <property type="match status" value="1"/>
</dbReference>
<gene>
    <name evidence="4" type="ORF">BINO364_LOCUS10957</name>
</gene>
<dbReference type="GO" id="GO:0005737">
    <property type="term" value="C:cytoplasm"/>
    <property type="evidence" value="ECO:0007669"/>
    <property type="project" value="TreeGrafter"/>
</dbReference>
<dbReference type="AlphaFoldDB" id="A0A8J9YC84"/>
<dbReference type="InterPro" id="IPR024571">
    <property type="entry name" value="ERAP1-like_C_dom"/>
</dbReference>
<feature type="non-terminal residue" evidence="4">
    <location>
        <position position="923"/>
    </location>
</feature>
<sequence length="923" mass="105411">MARTKYKCGISIVSCIFLLDFVNTLPILRSPTLETTDRIFTTTNSLQDEVLVEEPKNFTVDYNTQILDAAINNTFNVTGRSLERQSEVNIRRGQEVRNYSIQITRNGDKFIGQAILSVRVSEGRGEALLFHMVDLEVHRVQLGILTIADASDVNFDAYDDLLEVQVPEEPATTYVVIIDYSADFRSDGMGLYMGHFDDTPLESPVYLWGMVAHNFDVTNIPSVNVQIHTRQRVSNQNTVTSVAIIDYFNALNEWTEKPYDEIVMNQNERMNIIAVPDISRDWTALSTVCIWEPYILTENNNAIKHRKIALVKIAEGMSRQWFGYVLRPSNWKDQWFIIGLNTYVAYEIAKGFQTDPSGENELMIDFNTIFVTDVIQEGLLWDAYAESGRIEPENDIFEENEIRLLMNGVMQYKAPALIRMIRLAYGTEEDEIMRTAVRALIKNRPMELLTSDDFYDSLRNNGDARFDLEQWVNNNGYPLITASIVPNGVLLIQEPFSYTPGGTTAGFNVPITFTTSSNPDFNNLYTDTFVDNTNHILRVTLEENDWIILNLQGQGYYRVNYDPILWENLIEALDDPEERENIHPLNRATLLDDALNLARANRISYDVALQVAFTIQHETEYAVWRAFVRNMDFIRKRIVAFATIEEDRDDDIYLRLIRRIMGTFEEEIGFIPPLGNEPVMQVLTRGLVMDHACRSGYEPCIAAAVDLFYDPNDDGAVNPNIPPEIRPAVYCTMVREGGEEVIEALQSRLEIENSRYERLVILESLGCSQDEEFIRTLLLETIDNAAPYDTEERSKIFAAIASASAENAMLAMLFMSTRTNEIRNSYGGPEKLEECIFVLSDNMVTDDLALEFTRWVNSLDSISNIEDSDLAAANARSRINQNINWNNNLMEDVYEWIDENDAPTLFVSSFLICLTLFVSLFNN</sequence>
<protein>
    <recommendedName>
        <fullName evidence="6">Aminopeptidase</fullName>
    </recommendedName>
</protein>
<evidence type="ECO:0008006" key="6">
    <source>
        <dbReference type="Google" id="ProtNLM"/>
    </source>
</evidence>
<dbReference type="Gene3D" id="2.60.40.1910">
    <property type="match status" value="1"/>
</dbReference>
<dbReference type="GO" id="GO:0043171">
    <property type="term" value="P:peptide catabolic process"/>
    <property type="evidence" value="ECO:0007669"/>
    <property type="project" value="TreeGrafter"/>
</dbReference>
<dbReference type="GO" id="GO:0042277">
    <property type="term" value="F:peptide binding"/>
    <property type="evidence" value="ECO:0007669"/>
    <property type="project" value="TreeGrafter"/>
</dbReference>
<dbReference type="GO" id="GO:0008270">
    <property type="term" value="F:zinc ion binding"/>
    <property type="evidence" value="ECO:0007669"/>
    <property type="project" value="InterPro"/>
</dbReference>
<proteinExistence type="inferred from homology"/>
<dbReference type="EMBL" id="OV170225">
    <property type="protein sequence ID" value="CAH0725369.1"/>
    <property type="molecule type" value="Genomic_DNA"/>
</dbReference>
<dbReference type="GO" id="GO:0006508">
    <property type="term" value="P:proteolysis"/>
    <property type="evidence" value="ECO:0007669"/>
    <property type="project" value="TreeGrafter"/>
</dbReference>
<dbReference type="Pfam" id="PF11838">
    <property type="entry name" value="ERAP1_C"/>
    <property type="match status" value="1"/>
</dbReference>
<dbReference type="GO" id="GO:0070006">
    <property type="term" value="F:metalloaminopeptidase activity"/>
    <property type="evidence" value="ECO:0007669"/>
    <property type="project" value="TreeGrafter"/>
</dbReference>
<keyword evidence="5" id="KW-1185">Reference proteome</keyword>
<dbReference type="SUPFAM" id="SSF55486">
    <property type="entry name" value="Metalloproteases ('zincins'), catalytic domain"/>
    <property type="match status" value="1"/>
</dbReference>
<dbReference type="InterPro" id="IPR042097">
    <property type="entry name" value="Aminopeptidase_N-like_N_sf"/>
</dbReference>
<dbReference type="InterPro" id="IPR014782">
    <property type="entry name" value="Peptidase_M1_dom"/>
</dbReference>
<feature type="domain" description="ERAP1-like C-terminal" evidence="3">
    <location>
        <begin position="546"/>
        <end position="860"/>
    </location>
</feature>